<evidence type="ECO:0000256" key="5">
    <source>
        <dbReference type="ARBA" id="ARBA00022729"/>
    </source>
</evidence>
<dbReference type="InterPro" id="IPR007110">
    <property type="entry name" value="Ig-like_dom"/>
</dbReference>
<feature type="domain" description="SRCR" evidence="13">
    <location>
        <begin position="338"/>
        <end position="434"/>
    </location>
</feature>
<dbReference type="PANTHER" id="PTHR19331">
    <property type="entry name" value="SCAVENGER RECEPTOR DOMAIN-CONTAINING"/>
    <property type="match status" value="1"/>
</dbReference>
<dbReference type="SMART" id="SM00409">
    <property type="entry name" value="IG"/>
    <property type="match status" value="1"/>
</dbReference>
<comment type="subcellular location">
    <subcellularLocation>
        <location evidence="1">Membrane</location>
        <topology evidence="1">Single-pass membrane protein</topology>
    </subcellularLocation>
    <subcellularLocation>
        <location evidence="2">Secreted</location>
    </subcellularLocation>
</comment>
<feature type="disulfide bond" evidence="11">
    <location>
        <begin position="405"/>
        <end position="415"/>
    </location>
</feature>
<evidence type="ECO:0000313" key="16">
    <source>
        <dbReference type="Proteomes" id="UP000693946"/>
    </source>
</evidence>
<comment type="caution">
    <text evidence="11">Lacks conserved residue(s) required for the propagation of feature annotation.</text>
</comment>
<dbReference type="AlphaFoldDB" id="A0AAV6Q8T1"/>
<evidence type="ECO:0000256" key="4">
    <source>
        <dbReference type="ARBA" id="ARBA00022692"/>
    </source>
</evidence>
<keyword evidence="7" id="KW-1133">Transmembrane helix</keyword>
<feature type="disulfide bond" evidence="11">
    <location>
        <begin position="212"/>
        <end position="222"/>
    </location>
</feature>
<keyword evidence="3" id="KW-0964">Secreted</keyword>
<accession>A0AAV6Q8T1</accession>
<dbReference type="EMBL" id="JAGKHQ010000018">
    <property type="protein sequence ID" value="KAG7485115.1"/>
    <property type="molecule type" value="Genomic_DNA"/>
</dbReference>
<evidence type="ECO:0000256" key="7">
    <source>
        <dbReference type="ARBA" id="ARBA00022989"/>
    </source>
</evidence>
<evidence type="ECO:0000256" key="11">
    <source>
        <dbReference type="PROSITE-ProRule" id="PRU00196"/>
    </source>
</evidence>
<dbReference type="PROSITE" id="PS50287">
    <property type="entry name" value="SRCR_2"/>
    <property type="match status" value="6"/>
</dbReference>
<evidence type="ECO:0000256" key="10">
    <source>
        <dbReference type="ARBA" id="ARBA00023180"/>
    </source>
</evidence>
<keyword evidence="4" id="KW-0812">Transmembrane</keyword>
<organism evidence="15 16">
    <name type="scientific">Solea senegalensis</name>
    <name type="common">Senegalese sole</name>
    <dbReference type="NCBI Taxonomy" id="28829"/>
    <lineage>
        <taxon>Eukaryota</taxon>
        <taxon>Metazoa</taxon>
        <taxon>Chordata</taxon>
        <taxon>Craniata</taxon>
        <taxon>Vertebrata</taxon>
        <taxon>Euteleostomi</taxon>
        <taxon>Actinopterygii</taxon>
        <taxon>Neopterygii</taxon>
        <taxon>Teleostei</taxon>
        <taxon>Neoteleostei</taxon>
        <taxon>Acanthomorphata</taxon>
        <taxon>Carangaria</taxon>
        <taxon>Pleuronectiformes</taxon>
        <taxon>Pleuronectoidei</taxon>
        <taxon>Soleidae</taxon>
        <taxon>Solea</taxon>
    </lineage>
</organism>
<name>A0AAV6Q8T1_SOLSE</name>
<feature type="disulfide bond" evidence="11">
    <location>
        <begin position="616"/>
        <end position="626"/>
    </location>
</feature>
<evidence type="ECO:0000256" key="8">
    <source>
        <dbReference type="ARBA" id="ARBA00023136"/>
    </source>
</evidence>
<feature type="disulfide bond" evidence="11">
    <location>
        <begin position="831"/>
        <end position="841"/>
    </location>
</feature>
<gene>
    <name evidence="15" type="ORF">JOB18_003253</name>
</gene>
<evidence type="ECO:0000256" key="9">
    <source>
        <dbReference type="ARBA" id="ARBA00023157"/>
    </source>
</evidence>
<feature type="domain" description="SRCR" evidence="13">
    <location>
        <begin position="245"/>
        <end position="347"/>
    </location>
</feature>
<feature type="domain" description="SRCR" evidence="13">
    <location>
        <begin position="34"/>
        <end position="142"/>
    </location>
</feature>
<feature type="domain" description="Ig-like" evidence="14">
    <location>
        <begin position="649"/>
        <end position="747"/>
    </location>
</feature>
<evidence type="ECO:0000256" key="6">
    <source>
        <dbReference type="ARBA" id="ARBA00022737"/>
    </source>
</evidence>
<dbReference type="PROSITE" id="PS50835">
    <property type="entry name" value="IG_LIKE"/>
    <property type="match status" value="1"/>
</dbReference>
<dbReference type="PANTHER" id="PTHR19331:SF22">
    <property type="entry name" value="DELETED IN MALIGNANT BRAIN TUMORS 1 PROTEIN"/>
    <property type="match status" value="1"/>
</dbReference>
<dbReference type="SMART" id="SM00202">
    <property type="entry name" value="SR"/>
    <property type="match status" value="6"/>
</dbReference>
<keyword evidence="15" id="KW-0675">Receptor</keyword>
<evidence type="ECO:0000259" key="13">
    <source>
        <dbReference type="PROSITE" id="PS50287"/>
    </source>
</evidence>
<evidence type="ECO:0000256" key="1">
    <source>
        <dbReference type="ARBA" id="ARBA00004167"/>
    </source>
</evidence>
<reference evidence="15 16" key="1">
    <citation type="journal article" date="2021" name="Sci. Rep.">
        <title>Chromosome anchoring in Senegalese sole (Solea senegalensis) reveals sex-associated markers and genome rearrangements in flatfish.</title>
        <authorList>
            <person name="Guerrero-Cozar I."/>
            <person name="Gomez-Garrido J."/>
            <person name="Berbel C."/>
            <person name="Martinez-Blanch J.F."/>
            <person name="Alioto T."/>
            <person name="Claros M.G."/>
            <person name="Gagnaire P.A."/>
            <person name="Manchado M."/>
        </authorList>
    </citation>
    <scope>NUCLEOTIDE SEQUENCE [LARGE SCALE GENOMIC DNA]</scope>
    <source>
        <strain evidence="15">Sse05_10M</strain>
    </source>
</reference>
<keyword evidence="5 12" id="KW-0732">Signal</keyword>
<comment type="caution">
    <text evidence="15">The sequence shown here is derived from an EMBL/GenBank/DDBJ whole genome shotgun (WGS) entry which is preliminary data.</text>
</comment>
<dbReference type="GO" id="GO:0009897">
    <property type="term" value="C:external side of plasma membrane"/>
    <property type="evidence" value="ECO:0007669"/>
    <property type="project" value="TreeGrafter"/>
</dbReference>
<feature type="disulfide bond" evidence="11">
    <location>
        <begin position="108"/>
        <end position="118"/>
    </location>
</feature>
<feature type="disulfide bond" evidence="11">
    <location>
        <begin position="362"/>
        <end position="426"/>
    </location>
</feature>
<dbReference type="InterPro" id="IPR001190">
    <property type="entry name" value="SRCR"/>
</dbReference>
<feature type="signal peptide" evidence="12">
    <location>
        <begin position="1"/>
        <end position="20"/>
    </location>
</feature>
<keyword evidence="10" id="KW-0325">Glycoprotein</keyword>
<feature type="domain" description="SRCR" evidence="13">
    <location>
        <begin position="756"/>
        <end position="870"/>
    </location>
</feature>
<feature type="domain" description="SRCR" evidence="13">
    <location>
        <begin position="547"/>
        <end position="643"/>
    </location>
</feature>
<dbReference type="InterPro" id="IPR003599">
    <property type="entry name" value="Ig_sub"/>
</dbReference>
<proteinExistence type="predicted"/>
<feature type="domain" description="SRCR" evidence="13">
    <location>
        <begin position="145"/>
        <end position="239"/>
    </location>
</feature>
<evidence type="ECO:0000256" key="12">
    <source>
        <dbReference type="SAM" id="SignalP"/>
    </source>
</evidence>
<keyword evidence="9 11" id="KW-1015">Disulfide bond</keyword>
<dbReference type="Pfam" id="PF00530">
    <property type="entry name" value="SRCR"/>
    <property type="match status" value="5"/>
</dbReference>
<keyword evidence="6" id="KW-0677">Repeat</keyword>
<evidence type="ECO:0000256" key="3">
    <source>
        <dbReference type="ARBA" id="ARBA00022525"/>
    </source>
</evidence>
<keyword evidence="8" id="KW-0472">Membrane</keyword>
<feature type="chain" id="PRO_5043349900" evidence="12">
    <location>
        <begin position="21"/>
        <end position="925"/>
    </location>
</feature>
<dbReference type="FunFam" id="3.10.250.10:FF:000016">
    <property type="entry name" value="Scavenger receptor cysteine-rich protein type 12"/>
    <property type="match status" value="2"/>
</dbReference>
<evidence type="ECO:0000256" key="2">
    <source>
        <dbReference type="ARBA" id="ARBA00004613"/>
    </source>
</evidence>
<keyword evidence="16" id="KW-1185">Reference proteome</keyword>
<sequence length="925" mass="101583">MSSLLLCVVVLTTQICSVTATQNHRSLFTGPEDARLAEGSSRCSGAVEMKHEGEWRTLTLFQKVLPATHKVRYADIACKQMGCGSVVSVRYSTNNTDPKPAWRVEFHCRGAEATMRECITGPGAGRVQGKNASHSSLDVVCAESVRFVETLNACKGPVEVKSGQGWVPVCGDGFDSQTAQVMCMELGCGAPQSGAHAFTLGEELVSSQPFRCKGNESRLEDCAKSVRHDCRPLTRISCSTDGDDLRLVGGASRCSGTLEGKHDREWRPLADIWDYWQPDAVCRHLDCGVGVSASRTYLQKQRAWKLIYECRHMRSTVCRHLVETESRDVMTVVCSENVRLEGRDRCSGQIQVRTGQLWSPVCGKVFGPEEAKVICRHLGCGFAHSRDSSGRYGVSERSWAPVFQCDGGEQRLSDCPSAALNTTEECGEASLTCKKLPYKPHVFIRTAQGKNVDTDKIRKGQRFAIVCSHRSDYRVHVFRLRFAVYSSQPTVTTQSPDDGDGDGVFLFPPADEHHSRFFICEYSYDFAPEIFSSSDLDSLTVKEVDDLRLLGAGNRCHGRVELQYENEWRPLSPRHSWSLQEADVVCRQLKCGSAASTRTLRNEAGLMPTWRFYSDCRGSESVLVDCGAVEKWLSSSTVQVVCSDILPQPNMTLYSGQSGGMNKNMEVNRGHSFTVHCSVEPQFPGGHFSLILRSFNQTSNFTQPCVHHSAVFEFSRSSVGHQGNYSCVYHNSLFGHDFSSSESKGLSVTVKDRLDVMLDDGTSCDDPDDLCCAGKLLVGSGNRRLLSAESTAWDLKHAAVVCAQLDCGPVVSTRVVTLAKVAKVWRLFSDCDGSETSLMDCISIKTWYSTSAIEVVCADPLVGGGGTSCPECKQCPPSMLTGVTGGHVTKKGTKTFVDSEETDDETHEFSKILPCSRDTKLNANV</sequence>
<dbReference type="Proteomes" id="UP000693946">
    <property type="component" value="Linkage Group LG6"/>
</dbReference>
<evidence type="ECO:0000259" key="14">
    <source>
        <dbReference type="PROSITE" id="PS50835"/>
    </source>
</evidence>
<evidence type="ECO:0000313" key="15">
    <source>
        <dbReference type="EMBL" id="KAG7485115.1"/>
    </source>
</evidence>
<protein>
    <submittedName>
        <fullName evidence="15">Scavenger receptor cysteine-rich type 1 protein M130-like</fullName>
    </submittedName>
</protein>